<dbReference type="Proteomes" id="UP001392437">
    <property type="component" value="Unassembled WGS sequence"/>
</dbReference>
<keyword evidence="3" id="KW-1185">Reference proteome</keyword>
<dbReference type="InterPro" id="IPR052895">
    <property type="entry name" value="HetReg/Transcr_Mod"/>
</dbReference>
<evidence type="ECO:0000313" key="2">
    <source>
        <dbReference type="EMBL" id="KAK8133330.1"/>
    </source>
</evidence>
<reference evidence="2 3" key="1">
    <citation type="submission" date="2023-01" db="EMBL/GenBank/DDBJ databases">
        <title>Analysis of 21 Apiospora genomes using comparative genomics revels a genus with tremendous synthesis potential of carbohydrate active enzymes and secondary metabolites.</title>
        <authorList>
            <person name="Sorensen T."/>
        </authorList>
    </citation>
    <scope>NUCLEOTIDE SEQUENCE [LARGE SCALE GENOMIC DNA]</scope>
    <source>
        <strain evidence="2 3">CBS 117206</strain>
    </source>
</reference>
<evidence type="ECO:0000259" key="1">
    <source>
        <dbReference type="Pfam" id="PF06985"/>
    </source>
</evidence>
<organism evidence="2 3">
    <name type="scientific">Apiospora kogelbergensis</name>
    <dbReference type="NCBI Taxonomy" id="1337665"/>
    <lineage>
        <taxon>Eukaryota</taxon>
        <taxon>Fungi</taxon>
        <taxon>Dikarya</taxon>
        <taxon>Ascomycota</taxon>
        <taxon>Pezizomycotina</taxon>
        <taxon>Sordariomycetes</taxon>
        <taxon>Xylariomycetidae</taxon>
        <taxon>Amphisphaeriales</taxon>
        <taxon>Apiosporaceae</taxon>
        <taxon>Apiospora</taxon>
    </lineage>
</organism>
<dbReference type="AlphaFoldDB" id="A0AAW0REH0"/>
<evidence type="ECO:0000313" key="3">
    <source>
        <dbReference type="Proteomes" id="UP001392437"/>
    </source>
</evidence>
<protein>
    <recommendedName>
        <fullName evidence="1">Heterokaryon incompatibility domain-containing protein</fullName>
    </recommendedName>
</protein>
<feature type="domain" description="Heterokaryon incompatibility" evidence="1">
    <location>
        <begin position="60"/>
        <end position="228"/>
    </location>
</feature>
<sequence>MTGHITNPRGCHNTDASPIYRLLDQDRKEIRLFELFPADDDNALVQGRLRHHSLSDKPVYNTVSYVWGDPNLPKKNVAIDGKLLGVTANLYTLLCNLRASKEDTLLWIDAVCINQEDLAERSHQVAMMRQIYEHCREDLVWLGPTFDAEEGHGDAMEAGLQLLGKISANDIRDLQGLGSFFPDPPPTEETRLMETLSQCWMITDEESPILETVMVHPKIWDRIWVVQELACAPRVTLLAGKARLEWDRVARFLGPLPPADAFHFSLGSHANPMAIEYTTLLERVKRFDDQRTLTQKGGRQELFDILARWSGSDSSDPRDRIYGGKQVPFPLGISTLMTGLLCAVLGLAPQELAIPVDYSRTLQEVYIDVARAIIDYSANLDIIAQNPWRHKSSQEHHVQSSPSWVPSFFTPLSTTDTRQRLLFAQRGIFNAGPSTCQVPCIITNGHSLQTRGVVLDTIGKAIPRPVRWDPSENFSSVWMHSGLGEALLDKSYPVYVTGEPAFTAFWRTMSTDRTGFPMKRLQVDEIGVLDASFRDRVKQATIGPRTMTGLDTTSGEDSKIPSQQKLPYLFEDTGCCAVWRFICTQWEFNVTEKGLYTMLLGDCARQGDTIACLEGAKIPMILRELAVDELSEEDVFRFEVIGPAYVHGFMDMEAFNSTVLRERLGLKTEEIFLV</sequence>
<name>A0AAW0REH0_9PEZI</name>
<proteinExistence type="predicted"/>
<dbReference type="InterPro" id="IPR010730">
    <property type="entry name" value="HET"/>
</dbReference>
<dbReference type="Pfam" id="PF06985">
    <property type="entry name" value="HET"/>
    <property type="match status" value="1"/>
</dbReference>
<dbReference type="EMBL" id="JAQQWP010000001">
    <property type="protein sequence ID" value="KAK8133330.1"/>
    <property type="molecule type" value="Genomic_DNA"/>
</dbReference>
<gene>
    <name evidence="2" type="ORF">PG999_001503</name>
</gene>
<dbReference type="PANTHER" id="PTHR24148">
    <property type="entry name" value="ANKYRIN REPEAT DOMAIN-CONTAINING PROTEIN 39 HOMOLOG-RELATED"/>
    <property type="match status" value="1"/>
</dbReference>
<comment type="caution">
    <text evidence="2">The sequence shown here is derived from an EMBL/GenBank/DDBJ whole genome shotgun (WGS) entry which is preliminary data.</text>
</comment>
<dbReference type="PANTHER" id="PTHR24148:SF73">
    <property type="entry name" value="HET DOMAIN PROTEIN (AFU_ORTHOLOGUE AFUA_8G01020)"/>
    <property type="match status" value="1"/>
</dbReference>
<accession>A0AAW0REH0</accession>